<protein>
    <submittedName>
        <fullName evidence="1">Uncharacterized protein</fullName>
    </submittedName>
</protein>
<organism evidence="1 2">
    <name type="scientific">Anaplasma phagocytophilum str. ApWI1</name>
    <dbReference type="NCBI Taxonomy" id="1359155"/>
    <lineage>
        <taxon>Bacteria</taxon>
        <taxon>Pseudomonadati</taxon>
        <taxon>Pseudomonadota</taxon>
        <taxon>Alphaproteobacteria</taxon>
        <taxon>Rickettsiales</taxon>
        <taxon>Anaplasmataceae</taxon>
        <taxon>Anaplasma</taxon>
        <taxon>phagocytophilum group</taxon>
    </lineage>
</organism>
<reference evidence="1 2" key="1">
    <citation type="submission" date="2015-01" db="EMBL/GenBank/DDBJ databases">
        <title>Genome Sequencing of Rickettsiales.</title>
        <authorList>
            <person name="Daugherty S.C."/>
            <person name="Su Q."/>
            <person name="Abolude K."/>
            <person name="Beier-Sexton M."/>
            <person name="Carlyon J.A."/>
            <person name="Carter R."/>
            <person name="Day N.P."/>
            <person name="Dumler S.J."/>
            <person name="Dyachenko V."/>
            <person name="Godinez A."/>
            <person name="Kurtti T.J."/>
            <person name="Lichay M."/>
            <person name="Mullins K.E."/>
            <person name="Ott S."/>
            <person name="Pappas-Brown V."/>
            <person name="Paris D.H."/>
            <person name="Patel P."/>
            <person name="Richards A.L."/>
            <person name="Sadzewicz L."/>
            <person name="Sears K."/>
            <person name="Seidman D."/>
            <person name="Sengamalay N."/>
            <person name="Stenos J."/>
            <person name="Tallon L.J."/>
            <person name="Vincent G."/>
            <person name="Fraser C.M."/>
            <person name="Munderloh U."/>
            <person name="Dunning-Hotopp J.C."/>
        </authorList>
    </citation>
    <scope>NUCLEOTIDE SEQUENCE [LARGE SCALE GENOMIC DNA]</scope>
    <source>
        <strain evidence="1 2">ApWI1</strain>
    </source>
</reference>
<gene>
    <name evidence="1" type="ORF">APHWI1_0347</name>
</gene>
<evidence type="ECO:0000313" key="2">
    <source>
        <dbReference type="Proteomes" id="UP000033622"/>
    </source>
</evidence>
<dbReference type="EMBL" id="LAOF01000001">
    <property type="protein sequence ID" value="KJV85183.1"/>
    <property type="molecule type" value="Genomic_DNA"/>
</dbReference>
<dbReference type="PATRIC" id="fig|1359155.3.peg.349"/>
<comment type="caution">
    <text evidence="1">The sequence shown here is derived from an EMBL/GenBank/DDBJ whole genome shotgun (WGS) entry which is preliminary data.</text>
</comment>
<sequence>MPVSQNLHCAHARKNMGNSFNMTVINAYIWNEEPGMIEKLCAALCYREVS</sequence>
<name>A0A0F3PY38_ANAPH</name>
<dbReference type="Proteomes" id="UP000033622">
    <property type="component" value="Unassembled WGS sequence"/>
</dbReference>
<evidence type="ECO:0000313" key="1">
    <source>
        <dbReference type="EMBL" id="KJV85183.1"/>
    </source>
</evidence>
<dbReference type="AlphaFoldDB" id="A0A0F3PY38"/>
<accession>A0A0F3PY38</accession>
<proteinExistence type="predicted"/>